<dbReference type="AlphaFoldDB" id="A0A1G2MBB7"/>
<evidence type="ECO:0000313" key="3">
    <source>
        <dbReference type="EMBL" id="OHA21103.1"/>
    </source>
</evidence>
<dbReference type="InterPro" id="IPR036291">
    <property type="entry name" value="NAD(P)-bd_dom_sf"/>
</dbReference>
<evidence type="ECO:0000256" key="1">
    <source>
        <dbReference type="ARBA" id="ARBA00007637"/>
    </source>
</evidence>
<feature type="domain" description="NAD-dependent epimerase/dehydratase" evidence="2">
    <location>
        <begin position="5"/>
        <end position="233"/>
    </location>
</feature>
<evidence type="ECO:0000259" key="2">
    <source>
        <dbReference type="Pfam" id="PF01370"/>
    </source>
</evidence>
<dbReference type="SUPFAM" id="SSF51735">
    <property type="entry name" value="NAD(P)-binding Rossmann-fold domains"/>
    <property type="match status" value="1"/>
</dbReference>
<comment type="similarity">
    <text evidence="1">Belongs to the NAD(P)-dependent epimerase/dehydratase family.</text>
</comment>
<gene>
    <name evidence="3" type="ORF">A2W52_01680</name>
</gene>
<proteinExistence type="inferred from homology"/>
<protein>
    <recommendedName>
        <fullName evidence="2">NAD-dependent epimerase/dehydratase domain-containing protein</fullName>
    </recommendedName>
</protein>
<sequence>MKKKVLITGSNGFTGRHLSLFFSAKPSVELHHADHASPETPDSRFHACDVSKASSAVKLIARTKPHEIYHLVGSYTNDYDTDYVSNVITTKNILDAVRASGLKTRILLVGSSAEYGFPAHSNTAVAEHHPCNPVSVYGLMKLFQTALMRTYIRLYEMDIVVVRPFNLLGSGISERLFVGKMERDIARYKRGEIKKIITGDLSVERDYIDIKEAIKYYAAVMEKGERGEVYNVGSGRSVSLRKILLRMLRSAGLSFSVVKEKEHHTPGKIVVPKIFADMTKLKHVLKFP</sequence>
<comment type="caution">
    <text evidence="3">The sequence shown here is derived from an EMBL/GenBank/DDBJ whole genome shotgun (WGS) entry which is preliminary data.</text>
</comment>
<dbReference type="PANTHER" id="PTHR43000">
    <property type="entry name" value="DTDP-D-GLUCOSE 4,6-DEHYDRATASE-RELATED"/>
    <property type="match status" value="1"/>
</dbReference>
<dbReference type="EMBL" id="MHRJ01000052">
    <property type="protein sequence ID" value="OHA21103.1"/>
    <property type="molecule type" value="Genomic_DNA"/>
</dbReference>
<dbReference type="InterPro" id="IPR001509">
    <property type="entry name" value="Epimerase_deHydtase"/>
</dbReference>
<name>A0A1G2MBB7_9BACT</name>
<accession>A0A1G2MBB7</accession>
<dbReference type="Gene3D" id="3.40.50.720">
    <property type="entry name" value="NAD(P)-binding Rossmann-like Domain"/>
    <property type="match status" value="1"/>
</dbReference>
<organism evidence="3 4">
    <name type="scientific">Candidatus Taylorbacteria bacterium RIFCSPHIGHO2_02_49_25</name>
    <dbReference type="NCBI Taxonomy" id="1802305"/>
    <lineage>
        <taxon>Bacteria</taxon>
        <taxon>Candidatus Tayloriibacteriota</taxon>
    </lineage>
</organism>
<evidence type="ECO:0000313" key="4">
    <source>
        <dbReference type="Proteomes" id="UP000176493"/>
    </source>
</evidence>
<dbReference type="Gene3D" id="3.90.25.10">
    <property type="entry name" value="UDP-galactose 4-epimerase, domain 1"/>
    <property type="match status" value="1"/>
</dbReference>
<dbReference type="Pfam" id="PF01370">
    <property type="entry name" value="Epimerase"/>
    <property type="match status" value="1"/>
</dbReference>
<reference evidence="3 4" key="1">
    <citation type="journal article" date="2016" name="Nat. Commun.">
        <title>Thousands of microbial genomes shed light on interconnected biogeochemical processes in an aquifer system.</title>
        <authorList>
            <person name="Anantharaman K."/>
            <person name="Brown C.T."/>
            <person name="Hug L.A."/>
            <person name="Sharon I."/>
            <person name="Castelle C.J."/>
            <person name="Probst A.J."/>
            <person name="Thomas B.C."/>
            <person name="Singh A."/>
            <person name="Wilkins M.J."/>
            <person name="Karaoz U."/>
            <person name="Brodie E.L."/>
            <person name="Williams K.H."/>
            <person name="Hubbard S.S."/>
            <person name="Banfield J.F."/>
        </authorList>
    </citation>
    <scope>NUCLEOTIDE SEQUENCE [LARGE SCALE GENOMIC DNA]</scope>
</reference>
<dbReference type="Proteomes" id="UP000176493">
    <property type="component" value="Unassembled WGS sequence"/>
</dbReference>